<dbReference type="SUPFAM" id="SSF49464">
    <property type="entry name" value="Carboxypeptidase regulatory domain-like"/>
    <property type="match status" value="1"/>
</dbReference>
<feature type="transmembrane region" description="Helical" evidence="2">
    <location>
        <begin position="49"/>
        <end position="69"/>
    </location>
</feature>
<protein>
    <recommendedName>
        <fullName evidence="5">Carboxypeptidase regulatory-like domain-containing protein</fullName>
    </recommendedName>
</protein>
<accession>A0A939C718</accession>
<keyword evidence="2" id="KW-0812">Transmembrane</keyword>
<dbReference type="SUPFAM" id="SSF49478">
    <property type="entry name" value="Cna protein B-type domain"/>
    <property type="match status" value="1"/>
</dbReference>
<dbReference type="InterPro" id="IPR013783">
    <property type="entry name" value="Ig-like_fold"/>
</dbReference>
<dbReference type="Gene3D" id="2.60.40.1120">
    <property type="entry name" value="Carboxypeptidase-like, regulatory domain"/>
    <property type="match status" value="1"/>
</dbReference>
<keyword evidence="2" id="KW-1133">Transmembrane helix</keyword>
<evidence type="ECO:0008006" key="5">
    <source>
        <dbReference type="Google" id="ProtNLM"/>
    </source>
</evidence>
<proteinExistence type="predicted"/>
<feature type="region of interest" description="Disordered" evidence="1">
    <location>
        <begin position="2497"/>
        <end position="2519"/>
    </location>
</feature>
<keyword evidence="2" id="KW-0472">Membrane</keyword>
<dbReference type="InterPro" id="IPR008969">
    <property type="entry name" value="CarboxyPept-like_regulatory"/>
</dbReference>
<dbReference type="Proteomes" id="UP000809243">
    <property type="component" value="Unassembled WGS sequence"/>
</dbReference>
<reference evidence="3" key="1">
    <citation type="submission" date="2021-01" db="EMBL/GenBank/DDBJ databases">
        <title>Active Sulfur Cycling in an Early Earth Analoge.</title>
        <authorList>
            <person name="Hahn C.R."/>
            <person name="Youssef N.H."/>
            <person name="Elshahed M."/>
        </authorList>
    </citation>
    <scope>NUCLEOTIDE SEQUENCE</scope>
    <source>
        <strain evidence="3">Zod_Metabat.1151</strain>
    </source>
</reference>
<evidence type="ECO:0000313" key="3">
    <source>
        <dbReference type="EMBL" id="MBN2067189.1"/>
    </source>
</evidence>
<feature type="compositionally biased region" description="Pro residues" evidence="1">
    <location>
        <begin position="2505"/>
        <end position="2518"/>
    </location>
</feature>
<comment type="caution">
    <text evidence="3">The sequence shown here is derived from an EMBL/GenBank/DDBJ whole genome shotgun (WGS) entry which is preliminary data.</text>
</comment>
<evidence type="ECO:0000313" key="4">
    <source>
        <dbReference type="Proteomes" id="UP000809243"/>
    </source>
</evidence>
<gene>
    <name evidence="3" type="ORF">JW744_01850</name>
</gene>
<name>A0A939C718_9ARCH</name>
<evidence type="ECO:0000256" key="1">
    <source>
        <dbReference type="SAM" id="MobiDB-lite"/>
    </source>
</evidence>
<sequence>MGLKDSLRNGYFAIEDKYYKALDWLEGKGLSLYPLVDAIEKRNIPSFPVVLALIIIIIAGLVLLLGGVFQGTTVSFIVKDSEAGLALQAADITVTDSAGLEQIVSTNAEGRAFVSVAPGEITILVEKSGYGSFEETIDVSESIEKTVSLNPVAGTVLKSIQLMKAGSNELITDPVTVRFSCSSPDASSFSRTEESVNGVIELQVPSNCGSLVANPVAGYSAVNGVISIASAAPQLFLQAIATDTGTVNVTVENGAGEAVSGVTVMLYRDDEILAGTSYSSSAGTASFENIATGTYYIVAHDSQGRYGGFDGSQLAAPDLKELRKDQIITFNVSLQEASAGTIRILAKDVESTDPVENATVYLKRDYATIDTAYTDSAGIAEFTVTESVEYGIQVDAAGYLIATVSGISASGTLREIYLSPATSDNTQTLVVEVVDSRGNAIDNVRLILKKPDGTIYANDRATGSDGMAEFTNLPLETYYVYAAKKGFEGKTSDPITIRPRIENRITIVLPIGWGNIELTVLSDEGQAVQGAIVEVMNSVLEEKEAEGITDIEGKYTVNIRADKKVYFKIDAADFLPYYSIAAMPDPNSTVPIIVNLAKDPGELQVKVLGFYQGEEQVPETMDLGQGEKYTAKLLLLVAKGDEFDEAGIHFRAGEALEGKTNIMEEDAIYIKGIYASTANILKGTSFTPPKGYPTDAIHLTTGDSKWANIMWENASAGAYAAEVEVQVKESAGIGQLLPMWYRAWGKKGIYTRYPKDNELAGAESTSEKQALYANANYLAASAGPTNLCNEAFCKSFSIEDLAKRTRINVVQEYDATIGSSYKLYFTISSINEQAFTNCEIEFGSETDGLRFGEYSIKDATGLESSGKAEGYSISKPIGNMESDSVVYGSIEFETEKEGNNPLTIAIKSNNQPVLNEAINVRVAAAEELRLEMIPKEVMPLIDNEILVKVSDSTGKTVSNAIVSIYLDEVLLKSTESDGQGRVEYNLEAPATGATLLVRAEKTGYRKAELETKVDQQILIVSPPKINEKLDNYLSEIEKEILLSNQTISDLTITRFSFNGFGNDLVEFEWYDDYLGAEIKQNADLNIFLTLKLTEEGALIERPAKMEGSLTITVRSEKASASFLQEIPITIRIGLGEQVDEGECLGIEPVKWEIITGQDKSESQEFTLVNDCTVDGKTIALKDFEARIASGNENGLGKFVLSSEELPEANEITLAEAYSTFADVLPEEFEGSIKLTFTPNSSIDSASGKPKIEFRATNITERGDEKIELGLPTEIHISKLSECVKIDAESPVMVETVPMNLGYGLYGSSAGYGYSPYTQNGLGGYASSYGTYGSYGSGYGSAYGGYGTGYGSMYGGSTYPYSQFDTSYYTRYYDQGEDQSWMYGFGESNFIVKNTCEEAVEIDLDVPSRIRTDSDSFSLDPDTDKTVKIEAGYRMGKYTIDVTAKLKKGQEDPYKVGTVDVIVSRPGEIDEECIHLSTDNINLSDFVGRPQDASVFNYCYDVGVRLPKAGKIIDFACQVPGQQINTFQLSEGQEQQEKIMLQAYPNPFTQTSGYINQAPMGNMPNPLTGQPYSANEYRATNGILGPGYYTSQQGNATQGYYNPMGAYPYGSSNWAYQQAYGYEGTCPLIESVYFVDEYKTGLDEETGRTLQVVDFEVKPNIQYRKQLCEYMAQMPFETLYGLRATATSAKYRAEVRATANVYYYNPFGGQDIKYFRIILNDWWGYGETLDQCMRNAGQVGIPTELMQKCNDKGSAVEDPMACINANGLDIASRFGNNQGFVPQGSFSGNTYKFTPEQDLLKVPPCSGTDSIETVQGSYTDAKSGVTLYFRAVPNQCQNLLQKGNWNIEVTVDRSSMKNVQCAKISTTVEATLSRPTQWARARTFNIPVRVNILNNGVELSQIDVTKCTEAEPAIKPTEVKTCEAMGGETGGAYTKYGFDKLLFEWAWDSIERQECDSKESKGSEKFCDAVQFSIELNKKANDIKQFVESNKNNWETANKANVKAATGSNDTSISNYMNTAELFRWVHRQQKIEDKFNQPIPGKEQKGYLKKDLVFFQGKDGKILEDESIEFAETVKARAEAVKGFQAGAWWDIIEKTEELLKELEKSESREAIVVEIADPAVDTAQKTVLESFGAEKDSAGNYVMSFNEYRLFHKAVYDKLKAKPEAERNTVQDIDVTLPEIVTQGNGTEISVATVSSDLLKEVWGKAVFKAGLLHEKDMSEESKEEAMEKAALVSNLKLPETQGEDNYASFDDFRKRAIEFQSYLVKDGYSYDLRRDFRLKYGLLALESSGDDLLNYTSFEDERAWAFGKKGKEQYTYALPEAGLYNVAIKYIFSAGTETQWNAGLDLEKELAAINESYAKNLFFELPIDGEVGRFGEGTDKATREGYGVSFSNAPEAGKTYLSYGSEEDNAGPISTTKGLVSLNFKFGETFDKTNKGTILKAGKGSFEYNPSVAIPLEIELNPVSGAGIEGMLYEISATEQGIISNEPSLFTYRAKSSASLAEPRPPAGPTRTPPAAQPQTIADFADQKHTPEQGRTLCKEIGNLTLHGFQQQLTAQKTFRGIAFVPFAREYKLVVYCSQGSAKVESENTAEEINVGAGYRKGELDLKLHEPIESKKASLASFIEKIKEEQVCVKPGDEIIELAWNKDKLLSG</sequence>
<organism evidence="3 4">
    <name type="scientific">Candidatus Iainarchaeum sp</name>
    <dbReference type="NCBI Taxonomy" id="3101447"/>
    <lineage>
        <taxon>Archaea</taxon>
        <taxon>Candidatus Iainarchaeota</taxon>
        <taxon>Candidatus Iainarchaeia</taxon>
        <taxon>Candidatus Iainarchaeales</taxon>
        <taxon>Candidatus Iainarchaeaceae</taxon>
        <taxon>Candidatus Iainarchaeum</taxon>
    </lineage>
</organism>
<dbReference type="EMBL" id="JAFGDB010000030">
    <property type="protein sequence ID" value="MBN2067189.1"/>
    <property type="molecule type" value="Genomic_DNA"/>
</dbReference>
<dbReference type="Gene3D" id="2.60.40.10">
    <property type="entry name" value="Immunoglobulins"/>
    <property type="match status" value="2"/>
</dbReference>
<evidence type="ECO:0000256" key="2">
    <source>
        <dbReference type="SAM" id="Phobius"/>
    </source>
</evidence>